<sequence>MKTKINNIIRMVFGLGLLLFGLDKFFEFIPHNHVMDEDLIAAFTGLMANKFILPTVGVVEAISGLLLLTRKYSIVGLLLMVPVTYGIIAFHLAVDLEGIISGLMIAVMHIYLLSLKKSTLISLVEYHKVETKS</sequence>
<name>A0A238ZLZ2_9FLAO</name>
<dbReference type="AlphaFoldDB" id="A0A238ZLZ2"/>
<organism evidence="2 3">
    <name type="scientific">Lutibacter flavus</name>
    <dbReference type="NCBI Taxonomy" id="691689"/>
    <lineage>
        <taxon>Bacteria</taxon>
        <taxon>Pseudomonadati</taxon>
        <taxon>Bacteroidota</taxon>
        <taxon>Flavobacteriia</taxon>
        <taxon>Flavobacteriales</taxon>
        <taxon>Flavobacteriaceae</taxon>
        <taxon>Lutibacter</taxon>
    </lineage>
</organism>
<feature type="transmembrane region" description="Helical" evidence="1">
    <location>
        <begin position="75"/>
        <end position="93"/>
    </location>
</feature>
<accession>A0A238ZLZ2</accession>
<reference evidence="3" key="1">
    <citation type="submission" date="2017-06" db="EMBL/GenBank/DDBJ databases">
        <authorList>
            <person name="Varghese N."/>
            <person name="Submissions S."/>
        </authorList>
    </citation>
    <scope>NUCLEOTIDE SEQUENCE [LARGE SCALE GENOMIC DNA]</scope>
    <source>
        <strain evidence="3">DSM 27993</strain>
    </source>
</reference>
<feature type="transmembrane region" description="Helical" evidence="1">
    <location>
        <begin position="99"/>
        <end position="115"/>
    </location>
</feature>
<keyword evidence="1" id="KW-0472">Membrane</keyword>
<keyword evidence="1" id="KW-0812">Transmembrane</keyword>
<keyword evidence="3" id="KW-1185">Reference proteome</keyword>
<protein>
    <recommendedName>
        <fullName evidence="4">DoxX protein</fullName>
    </recommendedName>
</protein>
<evidence type="ECO:0000256" key="1">
    <source>
        <dbReference type="SAM" id="Phobius"/>
    </source>
</evidence>
<proteinExistence type="predicted"/>
<gene>
    <name evidence="2" type="ORF">SAMN04488111_3396</name>
</gene>
<evidence type="ECO:0000313" key="3">
    <source>
        <dbReference type="Proteomes" id="UP000198412"/>
    </source>
</evidence>
<evidence type="ECO:0008006" key="4">
    <source>
        <dbReference type="Google" id="ProtNLM"/>
    </source>
</evidence>
<dbReference type="EMBL" id="FZNX01000007">
    <property type="protein sequence ID" value="SNR83988.1"/>
    <property type="molecule type" value="Genomic_DNA"/>
</dbReference>
<evidence type="ECO:0000313" key="2">
    <source>
        <dbReference type="EMBL" id="SNR83988.1"/>
    </source>
</evidence>
<keyword evidence="1" id="KW-1133">Transmembrane helix</keyword>
<dbReference type="Proteomes" id="UP000198412">
    <property type="component" value="Unassembled WGS sequence"/>
</dbReference>